<dbReference type="AlphaFoldDB" id="A0A1T4WPH0"/>
<accession>A0A1T4WPH0</accession>
<proteinExistence type="predicted"/>
<dbReference type="InterPro" id="IPR014917">
    <property type="entry name" value="DUF1800"/>
</dbReference>
<keyword evidence="2" id="KW-1185">Reference proteome</keyword>
<protein>
    <submittedName>
        <fullName evidence="1">Uncharacterized conserved protein, DUF1800 family</fullName>
    </submittedName>
</protein>
<name>A0A1T4WPH0_9GAMM</name>
<dbReference type="Pfam" id="PF08811">
    <property type="entry name" value="DUF1800"/>
    <property type="match status" value="1"/>
</dbReference>
<dbReference type="STRING" id="92487.SAMN02745130_01927"/>
<sequence>MNILTFSEARHLVSRTGLGVEWESVKNLEGLTREKAVEIVLNPAPAPVRPAPALTPWHKLEPMRDDSAQGRKDAWSIAQNEGKRLQGWWIEQMLLTSSPFIERMTLFWHNYFPSSIQKTLQPSLLHKQNLMLRQHALGNFRHLLKAVARDPAMLVYLDGYENVKGRPNENFARELLELFTVGTSEYGQADVKAVAKVFTGWGISPGQSEFAYSAGQHDPSPVTILGRTRAFSGDEVIDLLIEHPRTAERLVERVWQNFVSGKRPDKATVQSWAAQFRRADFDIKALLRVVFNSPQFWDATNRGSLVKSPVELLVGTVRMANYPRESTGEMVNLCRLMGQQLFDPPNVRGWLGGENWISTQTLLVRASYLSKVSRGNLNRRVDTGLRLPPKDQQEMVNWMLAVPPVNKLPEIPGSRRLANALMLDPAFQVS</sequence>
<evidence type="ECO:0000313" key="1">
    <source>
        <dbReference type="EMBL" id="SKA78775.1"/>
    </source>
</evidence>
<gene>
    <name evidence="1" type="ORF">SAMN02745130_01927</name>
</gene>
<dbReference type="Proteomes" id="UP000190460">
    <property type="component" value="Unassembled WGS sequence"/>
</dbReference>
<organism evidence="1 2">
    <name type="scientific">Thiothrix eikelboomii</name>
    <dbReference type="NCBI Taxonomy" id="92487"/>
    <lineage>
        <taxon>Bacteria</taxon>
        <taxon>Pseudomonadati</taxon>
        <taxon>Pseudomonadota</taxon>
        <taxon>Gammaproteobacteria</taxon>
        <taxon>Thiotrichales</taxon>
        <taxon>Thiotrichaceae</taxon>
        <taxon>Thiothrix</taxon>
    </lineage>
</organism>
<reference evidence="2" key="1">
    <citation type="submission" date="2017-02" db="EMBL/GenBank/DDBJ databases">
        <authorList>
            <person name="Varghese N."/>
            <person name="Submissions S."/>
        </authorList>
    </citation>
    <scope>NUCLEOTIDE SEQUENCE [LARGE SCALE GENOMIC DNA]</scope>
    <source>
        <strain evidence="2">ATCC 49788</strain>
    </source>
</reference>
<dbReference type="OrthoDB" id="9772295at2"/>
<evidence type="ECO:0000313" key="2">
    <source>
        <dbReference type="Proteomes" id="UP000190460"/>
    </source>
</evidence>
<dbReference type="RefSeq" id="WP_078922392.1">
    <property type="nucleotide sequence ID" value="NZ_FUYB01000007.1"/>
</dbReference>
<dbReference type="EMBL" id="FUYB01000007">
    <property type="protein sequence ID" value="SKA78775.1"/>
    <property type="molecule type" value="Genomic_DNA"/>
</dbReference>